<dbReference type="PANTHER" id="PTHR35046">
    <property type="entry name" value="ZINC KNUCKLE (CCHC-TYPE) FAMILY PROTEIN"/>
    <property type="match status" value="1"/>
</dbReference>
<feature type="region of interest" description="Disordered" evidence="1">
    <location>
        <begin position="94"/>
        <end position="115"/>
    </location>
</feature>
<gene>
    <name evidence="3" type="ORF">D0Y65_018078</name>
</gene>
<accession>A0A445JXM4</accession>
<evidence type="ECO:0000313" key="4">
    <source>
        <dbReference type="Proteomes" id="UP000289340"/>
    </source>
</evidence>
<reference evidence="3 4" key="1">
    <citation type="submission" date="2018-09" db="EMBL/GenBank/DDBJ databases">
        <title>A high-quality reference genome of wild soybean provides a powerful tool to mine soybean genomes.</title>
        <authorList>
            <person name="Xie M."/>
            <person name="Chung C.Y.L."/>
            <person name="Li M.-W."/>
            <person name="Wong F.-L."/>
            <person name="Chan T.-F."/>
            <person name="Lam H.-M."/>
        </authorList>
    </citation>
    <scope>NUCLEOTIDE SEQUENCE [LARGE SCALE GENOMIC DNA]</scope>
    <source>
        <strain evidence="4">cv. W05</strain>
        <tissue evidence="3">Hypocotyl of etiolated seedlings</tissue>
    </source>
</reference>
<evidence type="ECO:0000256" key="1">
    <source>
        <dbReference type="SAM" id="MobiDB-lite"/>
    </source>
</evidence>
<protein>
    <recommendedName>
        <fullName evidence="2">Tf2-1-like SH3-like domain-containing protein</fullName>
    </recommendedName>
</protein>
<dbReference type="PANTHER" id="PTHR35046:SF9">
    <property type="entry name" value="RNA-DIRECTED DNA POLYMERASE"/>
    <property type="match status" value="1"/>
</dbReference>
<dbReference type="EMBL" id="QZWG01000007">
    <property type="protein sequence ID" value="RZC03249.1"/>
    <property type="molecule type" value="Genomic_DNA"/>
</dbReference>
<proteinExistence type="predicted"/>
<comment type="caution">
    <text evidence="3">The sequence shown here is derived from an EMBL/GenBank/DDBJ whole genome shotgun (WGS) entry which is preliminary data.</text>
</comment>
<dbReference type="EMBL" id="QZWG01000007">
    <property type="protein sequence ID" value="RZC03250.1"/>
    <property type="molecule type" value="Genomic_DNA"/>
</dbReference>
<dbReference type="AlphaFoldDB" id="A0A445JXM4"/>
<dbReference type="Proteomes" id="UP000289340">
    <property type="component" value="Chromosome 7"/>
</dbReference>
<name>A0A445JXM4_GLYSO</name>
<feature type="non-terminal residue" evidence="3">
    <location>
        <position position="1"/>
    </location>
</feature>
<organism evidence="3 4">
    <name type="scientific">Glycine soja</name>
    <name type="common">Wild soybean</name>
    <dbReference type="NCBI Taxonomy" id="3848"/>
    <lineage>
        <taxon>Eukaryota</taxon>
        <taxon>Viridiplantae</taxon>
        <taxon>Streptophyta</taxon>
        <taxon>Embryophyta</taxon>
        <taxon>Tracheophyta</taxon>
        <taxon>Spermatophyta</taxon>
        <taxon>Magnoliopsida</taxon>
        <taxon>eudicotyledons</taxon>
        <taxon>Gunneridae</taxon>
        <taxon>Pentapetalae</taxon>
        <taxon>rosids</taxon>
        <taxon>fabids</taxon>
        <taxon>Fabales</taxon>
        <taxon>Fabaceae</taxon>
        <taxon>Papilionoideae</taxon>
        <taxon>50 kb inversion clade</taxon>
        <taxon>NPAAA clade</taxon>
        <taxon>indigoferoid/millettioid clade</taxon>
        <taxon>Phaseoleae</taxon>
        <taxon>Glycine</taxon>
        <taxon>Glycine subgen. Soja</taxon>
    </lineage>
</organism>
<dbReference type="Pfam" id="PF24626">
    <property type="entry name" value="SH3_Tf2-1"/>
    <property type="match status" value="1"/>
</dbReference>
<feature type="domain" description="Tf2-1-like SH3-like" evidence="2">
    <location>
        <begin position="97"/>
        <end position="150"/>
    </location>
</feature>
<dbReference type="InterPro" id="IPR056924">
    <property type="entry name" value="SH3_Tf2-1"/>
</dbReference>
<sequence>QIVHEEDTHPKTYGCLSEEPLKGWIKTYSLPLYLCLPISLWMTSNPSLTLSNLQRGVHRTTKPSPFEVVYGFNPLTPLELIPLPLDTSFIHKEGESRKDRFPTKRKSKLSPRGDGPFQVLERVNKNAYRLDLPDEYGINTTFNISYLIPFAGGADIEEEELTDLRSNPLQGEGNDAILPRKGPVTRAMSKRLQQDWVRTAEEGLRILMNLKVGTYSYLCPIKFGIIHKVGAEHPSTSQPDQEENIIFFTMSMTYLKKFSFLIFVLLFILHVHLSTAQVNLNAGVGTSNDNGVVVVELGDDTDTSQEAVVSVEVNVDNDNGTSNEAGVEADVTITVNVEPDTEVPDEAPVEVTINVDADSDTDADPDTDVPDEAPVEVTINVDVDPDTDVPDEASIEVTINVAGNDTDTNLGAVSINGSEPETAVNIHGGGSLP</sequence>
<evidence type="ECO:0000259" key="2">
    <source>
        <dbReference type="Pfam" id="PF24626"/>
    </source>
</evidence>
<evidence type="ECO:0000313" key="3">
    <source>
        <dbReference type="EMBL" id="RZC03250.1"/>
    </source>
</evidence>
<keyword evidence="4" id="KW-1185">Reference proteome</keyword>